<dbReference type="InParanoid" id="A0A507BHI5"/>
<feature type="compositionally biased region" description="Polar residues" evidence="10">
    <location>
        <begin position="322"/>
        <end position="335"/>
    </location>
</feature>
<feature type="repeat" description="ANK" evidence="9">
    <location>
        <begin position="594"/>
        <end position="626"/>
    </location>
</feature>
<keyword evidence="5" id="KW-0539">Nucleus</keyword>
<dbReference type="PROSITE" id="PS50088">
    <property type="entry name" value="ANK_REPEAT"/>
    <property type="match status" value="1"/>
</dbReference>
<dbReference type="STRING" id="1093900.A0A507BHI5"/>
<evidence type="ECO:0000256" key="9">
    <source>
        <dbReference type="PROSITE-ProRule" id="PRU00023"/>
    </source>
</evidence>
<dbReference type="SUPFAM" id="SSF54616">
    <property type="entry name" value="DNA-binding domain of Mlu1-box binding protein MBP1"/>
    <property type="match status" value="1"/>
</dbReference>
<dbReference type="GO" id="GO:0001228">
    <property type="term" value="F:DNA-binding transcription activator activity, RNA polymerase II-specific"/>
    <property type="evidence" value="ECO:0007669"/>
    <property type="project" value="UniProtKB-ARBA"/>
</dbReference>
<evidence type="ECO:0000256" key="7">
    <source>
        <dbReference type="ARBA" id="ARBA00059984"/>
    </source>
</evidence>
<dbReference type="SMART" id="SM00248">
    <property type="entry name" value="ANK"/>
    <property type="match status" value="3"/>
</dbReference>
<dbReference type="Gene3D" id="1.25.40.20">
    <property type="entry name" value="Ankyrin repeat-containing domain"/>
    <property type="match status" value="1"/>
</dbReference>
<accession>A0A507BHI5</accession>
<dbReference type="GO" id="GO:0030907">
    <property type="term" value="C:MBF transcription complex"/>
    <property type="evidence" value="ECO:0007669"/>
    <property type="project" value="TreeGrafter"/>
</dbReference>
<dbReference type="Proteomes" id="UP000319257">
    <property type="component" value="Unassembled WGS sequence"/>
</dbReference>
<comment type="function">
    <text evidence="7">Transcription factor that plays a role downstream of the MCK1-MKK2-MPS1 cascade. Required for hyphal morphogenesis and pathogenicity. Is an important oxidative stress response regulator and plays a positive role in the regulation of extracellular peroxidases.</text>
</comment>
<organism evidence="12 13">
    <name type="scientific">Thyridium curvatum</name>
    <dbReference type="NCBI Taxonomy" id="1093900"/>
    <lineage>
        <taxon>Eukaryota</taxon>
        <taxon>Fungi</taxon>
        <taxon>Dikarya</taxon>
        <taxon>Ascomycota</taxon>
        <taxon>Pezizomycotina</taxon>
        <taxon>Sordariomycetes</taxon>
        <taxon>Sordariomycetidae</taxon>
        <taxon>Thyridiales</taxon>
        <taxon>Thyridiaceae</taxon>
        <taxon>Thyridium</taxon>
    </lineage>
</organism>
<dbReference type="GO" id="GO:0033309">
    <property type="term" value="C:SBF transcription complex"/>
    <property type="evidence" value="ECO:0007669"/>
    <property type="project" value="TreeGrafter"/>
</dbReference>
<feature type="compositionally biased region" description="Polar residues" evidence="10">
    <location>
        <begin position="1"/>
        <end position="11"/>
    </location>
</feature>
<dbReference type="FunFam" id="1.25.40.20:FF:000365">
    <property type="entry name" value="Start control protein cdc10"/>
    <property type="match status" value="1"/>
</dbReference>
<feature type="compositionally biased region" description="Polar residues" evidence="10">
    <location>
        <begin position="274"/>
        <end position="284"/>
    </location>
</feature>
<evidence type="ECO:0000256" key="4">
    <source>
        <dbReference type="ARBA" id="ARBA00023043"/>
    </source>
</evidence>
<evidence type="ECO:0000256" key="1">
    <source>
        <dbReference type="ARBA" id="ARBA00004123"/>
    </source>
</evidence>
<feature type="compositionally biased region" description="Low complexity" evidence="10">
    <location>
        <begin position="47"/>
        <end position="81"/>
    </location>
</feature>
<dbReference type="Pfam" id="PF04383">
    <property type="entry name" value="KilA-N"/>
    <property type="match status" value="1"/>
</dbReference>
<feature type="domain" description="HTH APSES-type" evidence="11">
    <location>
        <begin position="104"/>
        <end position="212"/>
    </location>
</feature>
<evidence type="ECO:0000259" key="11">
    <source>
        <dbReference type="PROSITE" id="PS51299"/>
    </source>
</evidence>
<evidence type="ECO:0000256" key="10">
    <source>
        <dbReference type="SAM" id="MobiDB-lite"/>
    </source>
</evidence>
<dbReference type="InterPro" id="IPR036770">
    <property type="entry name" value="Ankyrin_rpt-contain_sf"/>
</dbReference>
<keyword evidence="13" id="KW-1185">Reference proteome</keyword>
<dbReference type="InterPro" id="IPR051642">
    <property type="entry name" value="SWI6-like"/>
</dbReference>
<dbReference type="RefSeq" id="XP_031000684.1">
    <property type="nucleotide sequence ID" value="XM_031134087.1"/>
</dbReference>
<keyword evidence="4 9" id="KW-0040">ANK repeat</keyword>
<feature type="region of interest" description="Disordered" evidence="10">
    <location>
        <begin position="644"/>
        <end position="665"/>
    </location>
</feature>
<reference evidence="12 13" key="1">
    <citation type="submission" date="2019-06" db="EMBL/GenBank/DDBJ databases">
        <title>Draft genome sequence of the filamentous fungus Phialemoniopsis curvata isolated from diesel fuel.</title>
        <authorList>
            <person name="Varaljay V.A."/>
            <person name="Lyon W.J."/>
            <person name="Crouch A.L."/>
            <person name="Drake C.E."/>
            <person name="Hollomon J.M."/>
            <person name="Nadeau L.J."/>
            <person name="Nunn H.S."/>
            <person name="Stevenson B.S."/>
            <person name="Bojanowski C.L."/>
            <person name="Crookes-Goodson W.J."/>
        </authorList>
    </citation>
    <scope>NUCLEOTIDE SEQUENCE [LARGE SCALE GENOMIC DNA]</scope>
    <source>
        <strain evidence="12 13">D216</strain>
    </source>
</reference>
<keyword evidence="2" id="KW-0677">Repeat</keyword>
<comment type="subcellular location">
    <subcellularLocation>
        <location evidence="1">Nucleus</location>
    </subcellularLocation>
</comment>
<dbReference type="InterPro" id="IPR002110">
    <property type="entry name" value="Ankyrin_rpt"/>
</dbReference>
<gene>
    <name evidence="12" type="ORF">E0L32_011366</name>
</gene>
<dbReference type="GeneID" id="41978813"/>
<evidence type="ECO:0000256" key="3">
    <source>
        <dbReference type="ARBA" id="ARBA00022969"/>
    </source>
</evidence>
<evidence type="ECO:0000256" key="5">
    <source>
        <dbReference type="ARBA" id="ARBA00023242"/>
    </source>
</evidence>
<dbReference type="EMBL" id="SKBQ01000104">
    <property type="protein sequence ID" value="TPX18973.1"/>
    <property type="molecule type" value="Genomic_DNA"/>
</dbReference>
<dbReference type="FunFam" id="3.10.260.10:FF:000001">
    <property type="entry name" value="APSES transcription factor (MbpA)"/>
    <property type="match status" value="1"/>
</dbReference>
<dbReference type="PANTHER" id="PTHR43828:SF3">
    <property type="entry name" value="CHROMO DOMAIN-CONTAINING PROTEIN"/>
    <property type="match status" value="1"/>
</dbReference>
<dbReference type="GO" id="GO:0048315">
    <property type="term" value="P:conidium formation"/>
    <property type="evidence" value="ECO:0007669"/>
    <property type="project" value="UniProtKB-KW"/>
</dbReference>
<evidence type="ECO:0000313" key="12">
    <source>
        <dbReference type="EMBL" id="TPX18973.1"/>
    </source>
</evidence>
<evidence type="ECO:0000256" key="8">
    <source>
        <dbReference type="ARBA" id="ARBA00073460"/>
    </source>
</evidence>
<dbReference type="PROSITE" id="PS51299">
    <property type="entry name" value="HTH_APSES"/>
    <property type="match status" value="1"/>
</dbReference>
<dbReference type="GO" id="GO:0003713">
    <property type="term" value="F:transcription coactivator activity"/>
    <property type="evidence" value="ECO:0007669"/>
    <property type="project" value="TreeGrafter"/>
</dbReference>
<sequence length="878" mass="95124">MAATTVTTSSFHHPHPHRQSFSGVNPAQPSASSASISSAPFDRADPHSAAMHSASQQSQPSSQQSFSMSQPSSQQAMASQAYSQFSAGGPNGSINDGSNQQHIIYSAVYSGTDVYEMEVNNVAVMRRRNDSWLNATQILKVAGVDKGKRTKILEKEIQTGEHEKVQGGYGKYQGTWINYNRAVEVCRQYGVEDLLRPLLTYDMGQDGGIAGRGDFNTPTKEQAMAAQRKRMYNANNENRANPGSGTFFRGISNTAPSVVGIISKARFDSPGARNRTSSQSQNRNGLPRAPSFNRQSSMQSMDDFPTNSQQSFASDYGHNVDSAYSTQQNTQQFNGDGTEPPRKRQRVTVTPADSFGYNPNMDMYANTFPGSPTEPNESFIYSQAGIDVHPVPQDNFGPLPPLPPLDTPDGEQKRSTLMGLFMDADSSDTSRYNVLKTLTPQELDMPIDHQRHTVLHWAATLARMPFVQALIAAGSSPFRVNAAGETALMRACIVTNSHDHSSMPELLDMLGSTIELRDAKGRTVLHHIAITSSVNGRSAASRYYLQSLLEWVVRQGSSAPSSQNAQVNGQIPSSQAPLGLARFMNEVVNVQDENGDTALIIAAKIGNRSIISQLLEVCADPTIANRQGLRPLDFGVGLEVTGGGAEGENSEADKNGIVGSSQKSRESSDDIITSITHLLNETAATFQTEMKSKQQSVDGLHASLRTTSAQLGDARRTLEAMQGKVKSQHLSRQRVMNLGRAREDEQFRLSQLQQTHGLLDVNGAAEWETEAETAALQLQSASSSATGPELPAAAVMRARVAALKARTEDTRHTEAALRAGSREVELKYRRLVALASRCGDGDVDAHIEGLVRAVESEKGELEIGRVRRFLGGVEGVVS</sequence>
<protein>
    <recommendedName>
        <fullName evidence="8">Transcription factor SWI6</fullName>
    </recommendedName>
</protein>
<dbReference type="OrthoDB" id="6718656at2759"/>
<comment type="caution">
    <text evidence="12">The sequence shown here is derived from an EMBL/GenBank/DDBJ whole genome shotgun (WGS) entry which is preliminary data.</text>
</comment>
<dbReference type="PANTHER" id="PTHR43828">
    <property type="entry name" value="ASPARAGINASE"/>
    <property type="match status" value="1"/>
</dbReference>
<feature type="compositionally biased region" description="Low complexity" evidence="10">
    <location>
        <begin position="26"/>
        <end position="40"/>
    </location>
</feature>
<evidence type="ECO:0000256" key="2">
    <source>
        <dbReference type="ARBA" id="ARBA00022737"/>
    </source>
</evidence>
<dbReference type="GO" id="GO:0030435">
    <property type="term" value="P:sporulation resulting in formation of a cellular spore"/>
    <property type="evidence" value="ECO:0007669"/>
    <property type="project" value="UniProtKB-KW"/>
</dbReference>
<feature type="region of interest" description="Disordered" evidence="10">
    <location>
        <begin position="266"/>
        <end position="358"/>
    </location>
</feature>
<name>A0A507BHI5_9PEZI</name>
<dbReference type="InterPro" id="IPR036887">
    <property type="entry name" value="HTH_APSES_sf"/>
</dbReference>
<dbReference type="SUPFAM" id="SSF48403">
    <property type="entry name" value="Ankyrin repeat"/>
    <property type="match status" value="1"/>
</dbReference>
<feature type="compositionally biased region" description="Polar residues" evidence="10">
    <location>
        <begin position="292"/>
        <end position="313"/>
    </location>
</feature>
<dbReference type="Pfam" id="PF00023">
    <property type="entry name" value="Ank"/>
    <property type="match status" value="1"/>
</dbReference>
<dbReference type="InterPro" id="IPR018004">
    <property type="entry name" value="KilA/APSES_HTH"/>
</dbReference>
<dbReference type="GO" id="GO:0003677">
    <property type="term" value="F:DNA binding"/>
    <property type="evidence" value="ECO:0007669"/>
    <property type="project" value="InterPro"/>
</dbReference>
<dbReference type="SMART" id="SM01252">
    <property type="entry name" value="KilA-N"/>
    <property type="match status" value="1"/>
</dbReference>
<keyword evidence="6" id="KW-0183">Conidiation</keyword>
<dbReference type="Gene3D" id="3.10.260.10">
    <property type="entry name" value="Transcription regulator HTH, APSES-type DNA-binding domain"/>
    <property type="match status" value="1"/>
</dbReference>
<keyword evidence="3" id="KW-0749">Sporulation</keyword>
<evidence type="ECO:0000256" key="6">
    <source>
        <dbReference type="ARBA" id="ARBA00023321"/>
    </source>
</evidence>
<dbReference type="AlphaFoldDB" id="A0A507BHI5"/>
<feature type="region of interest" description="Disordered" evidence="10">
    <location>
        <begin position="1"/>
        <end position="81"/>
    </location>
</feature>
<evidence type="ECO:0000313" key="13">
    <source>
        <dbReference type="Proteomes" id="UP000319257"/>
    </source>
</evidence>
<dbReference type="InterPro" id="IPR003163">
    <property type="entry name" value="Tscrpt_reg_HTH_APSES-type"/>
</dbReference>
<proteinExistence type="predicted"/>